<dbReference type="InterPro" id="IPR038332">
    <property type="entry name" value="PPE_sf"/>
</dbReference>
<dbReference type="EMBL" id="LZKQ01000308">
    <property type="protein sequence ID" value="OBI74247.1"/>
    <property type="molecule type" value="Genomic_DNA"/>
</dbReference>
<comment type="caution">
    <text evidence="3">The sequence shown here is derived from an EMBL/GenBank/DDBJ whole genome shotgun (WGS) entry which is preliminary data.</text>
</comment>
<feature type="domain" description="PE" evidence="2">
    <location>
        <begin position="4"/>
        <end position="91"/>
    </location>
</feature>
<keyword evidence="1" id="KW-0472">Membrane</keyword>
<dbReference type="RefSeq" id="WP_065123400.1">
    <property type="nucleotide sequence ID" value="NZ_LZKQ01000308.1"/>
</dbReference>
<evidence type="ECO:0000259" key="2">
    <source>
        <dbReference type="Pfam" id="PF00934"/>
    </source>
</evidence>
<dbReference type="SUPFAM" id="SSF140459">
    <property type="entry name" value="PE/PPE dimer-like"/>
    <property type="match status" value="1"/>
</dbReference>
<keyword evidence="1" id="KW-0812">Transmembrane</keyword>
<keyword evidence="1" id="KW-1133">Transmembrane helix</keyword>
<protein>
    <recommendedName>
        <fullName evidence="2">PE domain-containing protein</fullName>
    </recommendedName>
</protein>
<organism evidence="3 4">
    <name type="scientific">Mycobacterium asiaticum</name>
    <dbReference type="NCBI Taxonomy" id="1790"/>
    <lineage>
        <taxon>Bacteria</taxon>
        <taxon>Bacillati</taxon>
        <taxon>Actinomycetota</taxon>
        <taxon>Actinomycetes</taxon>
        <taxon>Mycobacteriales</taxon>
        <taxon>Mycobacteriaceae</taxon>
        <taxon>Mycobacterium</taxon>
    </lineage>
</organism>
<evidence type="ECO:0000256" key="1">
    <source>
        <dbReference type="SAM" id="Phobius"/>
    </source>
</evidence>
<name>A0A1A3BK01_MYCAS</name>
<dbReference type="Pfam" id="PF00934">
    <property type="entry name" value="PE"/>
    <property type="match status" value="1"/>
</dbReference>
<dbReference type="Gene3D" id="1.10.287.850">
    <property type="entry name" value="HP0062-like domain"/>
    <property type="match status" value="1"/>
</dbReference>
<proteinExistence type="predicted"/>
<accession>A0A1A3BK01</accession>
<dbReference type="Proteomes" id="UP000093795">
    <property type="component" value="Unassembled WGS sequence"/>
</dbReference>
<evidence type="ECO:0000313" key="3">
    <source>
        <dbReference type="EMBL" id="OBI74247.1"/>
    </source>
</evidence>
<feature type="transmembrane region" description="Helical" evidence="1">
    <location>
        <begin position="114"/>
        <end position="135"/>
    </location>
</feature>
<sequence>MSQVIVRPELMSAAAAELATIGSAIDEAHRALSPSIQAIAPAAVDEVSVCIARLFSEHAQEYRAAAQAAAAFQGDFVQNLIAGTGLYTNLDNVMAGLLRVWESEVSYYSTAGTALFNMVAWLPIQTLAFVTFPLFWPLLPLFPFLAMQNFATLFAEVLFRQPISYPYLQSPLVTLQLIQAMLTGVDPSGGAGIG</sequence>
<reference evidence="3 4" key="1">
    <citation type="submission" date="2016-06" db="EMBL/GenBank/DDBJ databases">
        <authorList>
            <person name="Kjaerup R.B."/>
            <person name="Dalgaard T.S."/>
            <person name="Juul-Madsen H.R."/>
        </authorList>
    </citation>
    <scope>NUCLEOTIDE SEQUENCE [LARGE SCALE GENOMIC DNA]</scope>
    <source>
        <strain evidence="3 4">1081914.2</strain>
    </source>
</reference>
<dbReference type="AlphaFoldDB" id="A0A1A3BK01"/>
<gene>
    <name evidence="3" type="ORF">A9X01_05765</name>
</gene>
<evidence type="ECO:0000313" key="4">
    <source>
        <dbReference type="Proteomes" id="UP000093795"/>
    </source>
</evidence>
<dbReference type="InterPro" id="IPR000084">
    <property type="entry name" value="PE-PGRS_N"/>
</dbReference>